<dbReference type="Gene3D" id="3.40.630.30">
    <property type="match status" value="1"/>
</dbReference>
<keyword evidence="2" id="KW-1185">Reference proteome</keyword>
<dbReference type="PANTHER" id="PTHR43610">
    <property type="entry name" value="BLL6696 PROTEIN"/>
    <property type="match status" value="1"/>
</dbReference>
<sequence length="84" mass="9555">MNNACKFLLMRYAFEVLSYQTVALRTSSLNTRSQAAIERLDAKKDGVIGNKRTTQDGIICDTVMCSIMADEWPNVKHNLQQKMQ</sequence>
<gene>
    <name evidence="1" type="ORF">MBO_09088</name>
</gene>
<evidence type="ECO:0000313" key="2">
    <source>
        <dbReference type="Proteomes" id="UP000035860"/>
    </source>
</evidence>
<name>A0A066UJ92_9GAMM</name>
<comment type="caution">
    <text evidence="1">The sequence shown here is derived from an EMBL/GenBank/DDBJ whole genome shotgun (WGS) entry which is preliminary data.</text>
</comment>
<dbReference type="InterPro" id="IPR016181">
    <property type="entry name" value="Acyl_CoA_acyltransferase"/>
</dbReference>
<dbReference type="AlphaFoldDB" id="A0A066UJ92"/>
<dbReference type="eggNOG" id="COG1670">
    <property type="taxonomic scope" value="Bacteria"/>
</dbReference>
<dbReference type="PANTHER" id="PTHR43610:SF1">
    <property type="entry name" value="N-ACETYLTRANSFERASE DOMAIN-CONTAINING PROTEIN"/>
    <property type="match status" value="1"/>
</dbReference>
<keyword evidence="1" id="KW-0808">Transferase</keyword>
<dbReference type="GO" id="GO:0016740">
    <property type="term" value="F:transferase activity"/>
    <property type="evidence" value="ECO:0007669"/>
    <property type="project" value="UniProtKB-KW"/>
</dbReference>
<dbReference type="EMBL" id="AOMT01000043">
    <property type="protein sequence ID" value="KDN24288.1"/>
    <property type="molecule type" value="Genomic_DNA"/>
</dbReference>
<protein>
    <submittedName>
        <fullName evidence="1">N-acetyltransferase GCN5</fullName>
    </submittedName>
</protein>
<reference evidence="1 2" key="1">
    <citation type="journal article" date="2014" name="Genome Announc.">
        <title>Draft Genome Sequence of Moraxella bovoculi Strain 237T (ATCC BAA-1259T) Isolated from a Calf with Infectious Bovine Keratoconjunctivitis.</title>
        <authorList>
            <person name="Calcutt M.J."/>
            <person name="Foecking M.F."/>
            <person name="Martin N.T."/>
            <person name="Mhlanga-Mutangadura T."/>
            <person name="Reilly T.J."/>
        </authorList>
    </citation>
    <scope>NUCLEOTIDE SEQUENCE [LARGE SCALE GENOMIC DNA]</scope>
    <source>
        <strain evidence="1 2">237</strain>
    </source>
</reference>
<proteinExistence type="predicted"/>
<evidence type="ECO:0000313" key="1">
    <source>
        <dbReference type="EMBL" id="KDN24288.1"/>
    </source>
</evidence>
<dbReference type="Proteomes" id="UP000035860">
    <property type="component" value="Unassembled WGS sequence"/>
</dbReference>
<accession>A0A066UJ92</accession>
<organism evidence="1 2">
    <name type="scientific">Moraxella bovoculi 237</name>
    <dbReference type="NCBI Taxonomy" id="743974"/>
    <lineage>
        <taxon>Bacteria</taxon>
        <taxon>Pseudomonadati</taxon>
        <taxon>Pseudomonadota</taxon>
        <taxon>Gammaproteobacteria</taxon>
        <taxon>Moraxellales</taxon>
        <taxon>Moraxellaceae</taxon>
        <taxon>Moraxella</taxon>
    </lineage>
</organism>
<dbReference type="SUPFAM" id="SSF55729">
    <property type="entry name" value="Acyl-CoA N-acyltransferases (Nat)"/>
    <property type="match status" value="1"/>
</dbReference>